<protein>
    <submittedName>
        <fullName evidence="5">Bric-a-brac</fullName>
    </submittedName>
</protein>
<dbReference type="SUPFAM" id="SSF46689">
    <property type="entry name" value="Homeodomain-like"/>
    <property type="match status" value="3"/>
</dbReference>
<dbReference type="PROSITE" id="PS50097">
    <property type="entry name" value="BTB"/>
    <property type="match status" value="1"/>
</dbReference>
<reference evidence="5" key="1">
    <citation type="journal article" date="2013" name="PLoS ONE">
        <title>Gene expression in gut symbiotic organ of stinkbug affected by extracellular bacterial symbiont.</title>
        <authorList>
            <person name="Futahashi R."/>
            <person name="Tanaka K."/>
            <person name="Tanahashi M."/>
            <person name="Nikoh N."/>
            <person name="Kikuchi Y."/>
            <person name="Lee B.L."/>
            <person name="Fukatsu T."/>
        </authorList>
    </citation>
    <scope>NUCLEOTIDE SEQUENCE</scope>
    <source>
        <tissue evidence="5">Midgut</tissue>
    </source>
</reference>
<evidence type="ECO:0000313" key="5">
    <source>
        <dbReference type="EMBL" id="BAN21178.1"/>
    </source>
</evidence>
<dbReference type="PANTHER" id="PTHR23110:SF109">
    <property type="entry name" value="FI07618P-RELATED"/>
    <property type="match status" value="1"/>
</dbReference>
<dbReference type="Pfam" id="PF05225">
    <property type="entry name" value="HTH_psq"/>
    <property type="match status" value="3"/>
</dbReference>
<sequence length="564" mass="63742">MPSPADFYCVKWNDYNTHLGRFFSQLLTSEQFTDVTLWAENKKFKCHKVALSAGSPYFQEVLSSLNMEHPVIVLVGVQAEDIKLILDFLYHGEIRNVDSKRFSSLLNTAGKLKIHGLTEVTIVQSSGKLFQGNSQSGKADSDLTNEIHAPSVEVNVAERSSSNSSEKENTGKKNRTRATYNEGGNLERALQQMEWGMSLPEAAKLYNIPRSTLYVKAKLHSGLNMASRKDHKAQDLNPALQAIADGMSLKRASDEFKIPKTVLWRRVQKRLDILNKVKCRRNNTGKQLDSDVSAESNGGVMKRDNVSFEMLENAVLKLFEVSDHKTERGSERNVQDGDCTKVPESNNEIIESNYMQVRSDPVKIENDGNFQDVSTVIQKSPVGEQHSSNENLIEVSEEVTYRNSDNVQSEIITEVVDCEEEKKLEEMSLKNTRLSEAVEACKTGKMSQALASSTFLVPKTTIWRRLKKNTRQEEKQQKQKLLLGKLMQKQKVFIEKEDHRYTLTDKFQRIPKRRLTTVSKPVLPSQVQYHTNQEHPLTPPSSNDEEMTDVCDVVTVVVGSDVPS</sequence>
<organism evidence="5">
    <name type="scientific">Riptortus pedestris</name>
    <name type="common">Bean bug</name>
    <dbReference type="NCBI Taxonomy" id="329032"/>
    <lineage>
        <taxon>Eukaryota</taxon>
        <taxon>Metazoa</taxon>
        <taxon>Ecdysozoa</taxon>
        <taxon>Arthropoda</taxon>
        <taxon>Hexapoda</taxon>
        <taxon>Insecta</taxon>
        <taxon>Pterygota</taxon>
        <taxon>Neoptera</taxon>
        <taxon>Paraneoptera</taxon>
        <taxon>Hemiptera</taxon>
        <taxon>Heteroptera</taxon>
        <taxon>Panheteroptera</taxon>
        <taxon>Pentatomomorpha</taxon>
        <taxon>Coreoidea</taxon>
        <taxon>Alydidae</taxon>
        <taxon>Riptortus</taxon>
    </lineage>
</organism>
<dbReference type="Gene3D" id="3.30.710.10">
    <property type="entry name" value="Potassium Channel Kv1.1, Chain A"/>
    <property type="match status" value="1"/>
</dbReference>
<dbReference type="PANTHER" id="PTHR23110">
    <property type="entry name" value="BTB DOMAIN TRANSCRIPTION FACTOR"/>
    <property type="match status" value="1"/>
</dbReference>
<dbReference type="SMART" id="SM00225">
    <property type="entry name" value="BTB"/>
    <property type="match status" value="1"/>
</dbReference>
<dbReference type="GO" id="GO:0003677">
    <property type="term" value="F:DNA binding"/>
    <property type="evidence" value="ECO:0007669"/>
    <property type="project" value="InterPro"/>
</dbReference>
<feature type="compositionally biased region" description="Low complexity" evidence="3">
    <location>
        <begin position="154"/>
        <end position="164"/>
    </location>
</feature>
<dbReference type="InterPro" id="IPR051095">
    <property type="entry name" value="Dros_DevTransReg"/>
</dbReference>
<proteinExistence type="evidence at transcript level"/>
<dbReference type="EMBL" id="AK417963">
    <property type="protein sequence ID" value="BAN21178.1"/>
    <property type="molecule type" value="mRNA"/>
</dbReference>
<evidence type="ECO:0000256" key="1">
    <source>
        <dbReference type="ARBA" id="ARBA00004123"/>
    </source>
</evidence>
<dbReference type="SUPFAM" id="SSF54695">
    <property type="entry name" value="POZ domain"/>
    <property type="match status" value="1"/>
</dbReference>
<feature type="region of interest" description="Disordered" evidence="3">
    <location>
        <begin position="154"/>
        <end position="179"/>
    </location>
</feature>
<dbReference type="InterPro" id="IPR000210">
    <property type="entry name" value="BTB/POZ_dom"/>
</dbReference>
<dbReference type="CDD" id="cd18315">
    <property type="entry name" value="BTB_POZ_BAB-like"/>
    <property type="match status" value="1"/>
</dbReference>
<dbReference type="InterPro" id="IPR007889">
    <property type="entry name" value="HTH_Psq"/>
</dbReference>
<feature type="domain" description="BTB" evidence="4">
    <location>
        <begin position="33"/>
        <end position="98"/>
    </location>
</feature>
<evidence type="ECO:0000256" key="2">
    <source>
        <dbReference type="ARBA" id="ARBA00023242"/>
    </source>
</evidence>
<dbReference type="InterPro" id="IPR011333">
    <property type="entry name" value="SKP1/BTB/POZ_sf"/>
</dbReference>
<dbReference type="InterPro" id="IPR009057">
    <property type="entry name" value="Homeodomain-like_sf"/>
</dbReference>
<dbReference type="GO" id="GO:0005634">
    <property type="term" value="C:nucleus"/>
    <property type="evidence" value="ECO:0007669"/>
    <property type="project" value="UniProtKB-SubCell"/>
</dbReference>
<name>R4WDT9_RIPPE</name>
<evidence type="ECO:0000256" key="3">
    <source>
        <dbReference type="SAM" id="MobiDB-lite"/>
    </source>
</evidence>
<dbReference type="GO" id="GO:0006357">
    <property type="term" value="P:regulation of transcription by RNA polymerase II"/>
    <property type="evidence" value="ECO:0007669"/>
    <property type="project" value="TreeGrafter"/>
</dbReference>
<dbReference type="AlphaFoldDB" id="R4WDT9"/>
<accession>R4WDT9</accession>
<dbReference type="Pfam" id="PF00651">
    <property type="entry name" value="BTB"/>
    <property type="match status" value="1"/>
</dbReference>
<keyword evidence="2" id="KW-0539">Nucleus</keyword>
<comment type="subcellular location">
    <subcellularLocation>
        <location evidence="1">Nucleus</location>
    </subcellularLocation>
</comment>
<dbReference type="Gene3D" id="1.10.10.60">
    <property type="entry name" value="Homeodomain-like"/>
    <property type="match status" value="3"/>
</dbReference>
<evidence type="ECO:0000259" key="4">
    <source>
        <dbReference type="PROSITE" id="PS50097"/>
    </source>
</evidence>